<sequence length="406" mass="40056">MGRFTTSGFRPLVRRHDVAHAGGTRVLLGVALGPIVTGYAVVASVLVLVSALAPGADLSVGGVLASAAPVWLAAYQVPLTVDGAPLGVLPLVPTIAACVLVFRTAASASRRLAAEEQRTGAGSALSRVAGVVGAVAGAHVLFAGVALALADGAAVRAGLVSATLMPAVLAGSAAALGVIVPSSAGLLDRLDPLAVRGARAGLFGFGGLVVLGLLAFVVSTVMSWSTVGDLFAVYSPEPGSAVGLLLLSVGYVPNAAVLASSVLTGGGFVFGEVSVTAFSMTGGPVPAVPILAALPDEYAGWWPALLLLPAAVGAVVGWSLRWVDDRVPVRLRAVLVAAVVAGFCAVVVAALSGGALGGGAYGPVSVRAEVFSLAAFGFVAVPGGLVAWLAGTRAGRTPRQDQQSGL</sequence>
<feature type="transmembrane region" description="Helical" evidence="1">
    <location>
        <begin position="370"/>
        <end position="390"/>
    </location>
</feature>
<feature type="transmembrane region" description="Helical" evidence="1">
    <location>
        <begin position="242"/>
        <end position="263"/>
    </location>
</feature>
<dbReference type="STRING" id="1962155.B1813_16835"/>
<evidence type="ECO:0000313" key="3">
    <source>
        <dbReference type="Proteomes" id="UP000192591"/>
    </source>
</evidence>
<feature type="transmembrane region" description="Helical" evidence="1">
    <location>
        <begin position="86"/>
        <end position="106"/>
    </location>
</feature>
<proteinExistence type="predicted"/>
<dbReference type="EMBL" id="MWIH01000006">
    <property type="protein sequence ID" value="OQO91152.1"/>
    <property type="molecule type" value="Genomic_DNA"/>
</dbReference>
<protein>
    <submittedName>
        <fullName evidence="2">Uncharacterized protein</fullName>
    </submittedName>
</protein>
<organism evidence="2 3">
    <name type="scientific">Saccharomonospora piscinae</name>
    <dbReference type="NCBI Taxonomy" id="687388"/>
    <lineage>
        <taxon>Bacteria</taxon>
        <taxon>Bacillati</taxon>
        <taxon>Actinomycetota</taxon>
        <taxon>Actinomycetes</taxon>
        <taxon>Pseudonocardiales</taxon>
        <taxon>Pseudonocardiaceae</taxon>
        <taxon>Saccharomonospora</taxon>
    </lineage>
</organism>
<feature type="transmembrane region" description="Helical" evidence="1">
    <location>
        <begin position="127"/>
        <end position="149"/>
    </location>
</feature>
<feature type="transmembrane region" description="Helical" evidence="1">
    <location>
        <begin position="26"/>
        <end position="49"/>
    </location>
</feature>
<dbReference type="Proteomes" id="UP000192591">
    <property type="component" value="Unassembled WGS sequence"/>
</dbReference>
<dbReference type="RefSeq" id="WP_081193389.1">
    <property type="nucleotide sequence ID" value="NZ_MWIH01000006.1"/>
</dbReference>
<keyword evidence="3" id="KW-1185">Reference proteome</keyword>
<evidence type="ECO:0000256" key="1">
    <source>
        <dbReference type="SAM" id="Phobius"/>
    </source>
</evidence>
<dbReference type="InterPro" id="IPR045931">
    <property type="entry name" value="DUF6350"/>
</dbReference>
<feature type="transmembrane region" description="Helical" evidence="1">
    <location>
        <begin position="275"/>
        <end position="294"/>
    </location>
</feature>
<reference evidence="2 3" key="1">
    <citation type="submission" date="2017-02" db="EMBL/GenBank/DDBJ databases">
        <title>Draft genome of Saccharomonospora sp. 154.</title>
        <authorList>
            <person name="Alonso-Carmona G.S."/>
            <person name="De La Haba R."/>
            <person name="Vera-Gargallo B."/>
            <person name="Sandoval-Trujillo A.H."/>
            <person name="Ramirez-Duran N."/>
            <person name="Ventosa A."/>
        </authorList>
    </citation>
    <scope>NUCLEOTIDE SEQUENCE [LARGE SCALE GENOMIC DNA]</scope>
    <source>
        <strain evidence="2 3">LRS4.154</strain>
    </source>
</reference>
<dbReference type="AlphaFoldDB" id="A0A1V9A1Z2"/>
<keyword evidence="1" id="KW-0812">Transmembrane</keyword>
<feature type="transmembrane region" description="Helical" evidence="1">
    <location>
        <begin position="300"/>
        <end position="321"/>
    </location>
</feature>
<accession>A0A1V9A1Z2</accession>
<comment type="caution">
    <text evidence="2">The sequence shown here is derived from an EMBL/GenBank/DDBJ whole genome shotgun (WGS) entry which is preliminary data.</text>
</comment>
<feature type="transmembrane region" description="Helical" evidence="1">
    <location>
        <begin position="333"/>
        <end position="358"/>
    </location>
</feature>
<feature type="transmembrane region" description="Helical" evidence="1">
    <location>
        <begin position="200"/>
        <end position="222"/>
    </location>
</feature>
<dbReference type="Pfam" id="PF19877">
    <property type="entry name" value="DUF6350"/>
    <property type="match status" value="1"/>
</dbReference>
<evidence type="ECO:0000313" key="2">
    <source>
        <dbReference type="EMBL" id="OQO91152.1"/>
    </source>
</evidence>
<keyword evidence="1" id="KW-1133">Transmembrane helix</keyword>
<name>A0A1V9A1Z2_SACPI</name>
<feature type="transmembrane region" description="Helical" evidence="1">
    <location>
        <begin position="155"/>
        <end position="180"/>
    </location>
</feature>
<gene>
    <name evidence="2" type="ORF">B1813_16835</name>
</gene>
<keyword evidence="1" id="KW-0472">Membrane</keyword>